<keyword evidence="20" id="KW-1185">Reference proteome</keyword>
<keyword evidence="9 14" id="KW-0521">NADP</keyword>
<dbReference type="SUPFAM" id="SSF55347">
    <property type="entry name" value="Glyceraldehyde-3-phosphate dehydrogenase-like, C-terminal domain"/>
    <property type="match status" value="1"/>
</dbReference>
<dbReference type="PANTHER" id="PTHR43070">
    <property type="match status" value="1"/>
</dbReference>
<dbReference type="STRING" id="98765.A0A2R6RQ36"/>
<evidence type="ECO:0000256" key="12">
    <source>
        <dbReference type="ARBA" id="ARBA00048841"/>
    </source>
</evidence>
<evidence type="ECO:0000256" key="1">
    <source>
        <dbReference type="ARBA" id="ARBA00001920"/>
    </source>
</evidence>
<dbReference type="PIRSF" id="PIRSF036497">
    <property type="entry name" value="HDH_short"/>
    <property type="match status" value="1"/>
</dbReference>
<evidence type="ECO:0000256" key="2">
    <source>
        <dbReference type="ARBA" id="ARBA00005056"/>
    </source>
</evidence>
<evidence type="ECO:0000259" key="18">
    <source>
        <dbReference type="Pfam" id="PF03447"/>
    </source>
</evidence>
<dbReference type="AlphaFoldDB" id="A0A2R6RQ36"/>
<comment type="function">
    <text evidence="13">Catalyzes the conversion of L-aspartate-beta-semialdehyde (L-Asa) to L-homoserine (L-Hse), the third step in the biosynthesis of amino acids that derive from aspartate (the aspartate family of amino acids), including methioinine and threonine, the latter of which is a precursor to isoleucine; production of homoserine leads to a branch-point in the pathway as it can either be O-phosphorylated for processing to threonine, or O-acylated for processing to methionine.</text>
</comment>
<dbReference type="InterPro" id="IPR001342">
    <property type="entry name" value="HDH_cat"/>
</dbReference>
<dbReference type="FunFam" id="3.30.360.10:FF:000006">
    <property type="entry name" value="Bifunctional aspartokinase/homoserine dehydrogenase"/>
    <property type="match status" value="1"/>
</dbReference>
<evidence type="ECO:0000256" key="6">
    <source>
        <dbReference type="ARBA" id="ARBA00013376"/>
    </source>
</evidence>
<comment type="catalytic activity">
    <reaction evidence="12">
        <text>L-homoserine + NADP(+) = L-aspartate 4-semialdehyde + NADPH + H(+)</text>
        <dbReference type="Rhea" id="RHEA:15761"/>
        <dbReference type="ChEBI" id="CHEBI:15378"/>
        <dbReference type="ChEBI" id="CHEBI:57476"/>
        <dbReference type="ChEBI" id="CHEBI:57783"/>
        <dbReference type="ChEBI" id="CHEBI:58349"/>
        <dbReference type="ChEBI" id="CHEBI:537519"/>
        <dbReference type="EC" id="1.1.1.3"/>
    </reaction>
    <physiologicalReaction direction="right-to-left" evidence="12">
        <dbReference type="Rhea" id="RHEA:15763"/>
    </physiologicalReaction>
</comment>
<dbReference type="SUPFAM" id="SSF51735">
    <property type="entry name" value="NAD(P)-binding Rossmann-fold domains"/>
    <property type="match status" value="1"/>
</dbReference>
<dbReference type="EC" id="1.1.1.3" evidence="5 14"/>
<accession>A0A2R6RQ36</accession>
<dbReference type="OrthoDB" id="67851at2759"/>
<evidence type="ECO:0000256" key="13">
    <source>
        <dbReference type="ARBA" id="ARBA00059589"/>
    </source>
</evidence>
<dbReference type="GO" id="GO:0009088">
    <property type="term" value="P:threonine biosynthetic process"/>
    <property type="evidence" value="ECO:0007669"/>
    <property type="project" value="UniProtKB-UniPathway"/>
</dbReference>
<dbReference type="Pfam" id="PF03447">
    <property type="entry name" value="NAD_binding_3"/>
    <property type="match status" value="1"/>
</dbReference>
<dbReference type="InterPro" id="IPR005106">
    <property type="entry name" value="Asp/hSer_DH_NAD-bd"/>
</dbReference>
<dbReference type="Pfam" id="PF00742">
    <property type="entry name" value="Homoserine_dh"/>
    <property type="match status" value="1"/>
</dbReference>
<evidence type="ECO:0000256" key="14">
    <source>
        <dbReference type="PIRNR" id="PIRNR036497"/>
    </source>
</evidence>
<feature type="binding site" evidence="16">
    <location>
        <position position="94"/>
    </location>
    <ligand>
        <name>NADPH</name>
        <dbReference type="ChEBI" id="CHEBI:57783"/>
    </ligand>
</feature>
<name>A0A2R6RQ36_9APHY</name>
<feature type="binding site" evidence="16">
    <location>
        <position position="118"/>
    </location>
    <ligand>
        <name>NADPH</name>
        <dbReference type="ChEBI" id="CHEBI:57783"/>
    </ligand>
</feature>
<sequence>MPARHAIPQLSVAIVGVGLVGAELISQLLSLPQPSPFTLVSLSSSKRTVFSPSGLEITPSTWASSLSSSTSTLNLQQLALQLSSLDRAVLVDNTASQAVADLYPLFLQNGIHVVTPNKKAFSGSQELYDAILKASKESGARWLNESTVGAGLPVVQTLKDLVASGDKVKKIEGVFSGTMSYIFNEFSTANPGGPSFSSVVRIAREKGYTEPHPADDLNGADVARKLSILARSIPSLQNSLPAGYASVSTRSLVPSALEAISDGTEFVERLPEFDEQFDKMREEARAEGSVLRFVGVVDVEKGVVKADLERYPTAHPFATSLGGSDNIVMFHTERYSPRPLIVQGAGAGAAVTAMGVMSDLFKLA</sequence>
<feature type="domain" description="Homoserine dehydrogenase catalytic" evidence="17">
    <location>
        <begin position="153"/>
        <end position="360"/>
    </location>
</feature>
<protein>
    <recommendedName>
        <fullName evidence="6 14">Homoserine dehydrogenase</fullName>
        <shortName evidence="14">HDH</shortName>
        <ecNumber evidence="5 14">1.1.1.3</ecNumber>
    </recommendedName>
</protein>
<evidence type="ECO:0000256" key="11">
    <source>
        <dbReference type="ARBA" id="ARBA00023167"/>
    </source>
</evidence>
<evidence type="ECO:0000256" key="7">
    <source>
        <dbReference type="ARBA" id="ARBA00022605"/>
    </source>
</evidence>
<evidence type="ECO:0000256" key="8">
    <source>
        <dbReference type="ARBA" id="ARBA00022697"/>
    </source>
</evidence>
<keyword evidence="7 14" id="KW-0028">Amino-acid biosynthesis</keyword>
<dbReference type="InterPro" id="IPR036291">
    <property type="entry name" value="NAD(P)-bd_dom_sf"/>
</dbReference>
<comment type="cofactor">
    <cofactor evidence="1">
        <name>a metal cation</name>
        <dbReference type="ChEBI" id="CHEBI:25213"/>
    </cofactor>
</comment>
<dbReference type="GO" id="GO:0050661">
    <property type="term" value="F:NADP binding"/>
    <property type="evidence" value="ECO:0007669"/>
    <property type="project" value="InterPro"/>
</dbReference>
<dbReference type="InterPro" id="IPR022697">
    <property type="entry name" value="HDH_short"/>
</dbReference>
<dbReference type="GO" id="GO:0009086">
    <property type="term" value="P:methionine biosynthetic process"/>
    <property type="evidence" value="ECO:0007669"/>
    <property type="project" value="UniProtKB-KW"/>
</dbReference>
<evidence type="ECO:0000256" key="16">
    <source>
        <dbReference type="PIRSR" id="PIRSR036497-2"/>
    </source>
</evidence>
<feature type="binding site" evidence="16">
    <location>
        <begin position="16"/>
        <end position="21"/>
    </location>
    <ligand>
        <name>NADP(+)</name>
        <dbReference type="ChEBI" id="CHEBI:58349"/>
    </ligand>
</feature>
<dbReference type="Proteomes" id="UP000186601">
    <property type="component" value="Unassembled WGS sequence"/>
</dbReference>
<keyword evidence="8 14" id="KW-0791">Threonine biosynthesis</keyword>
<dbReference type="UniPathway" id="UPA00051">
    <property type="reaction ID" value="UER00465"/>
</dbReference>
<keyword evidence="11 14" id="KW-0486">Methionine biosynthesis</keyword>
<evidence type="ECO:0000256" key="15">
    <source>
        <dbReference type="PIRSR" id="PIRSR036497-1"/>
    </source>
</evidence>
<comment type="caution">
    <text evidence="19">The sequence shown here is derived from an EMBL/GenBank/DDBJ whole genome shotgun (WGS) entry which is preliminary data.</text>
</comment>
<comment type="similarity">
    <text evidence="4 14">Belongs to the homoserine dehydrogenase family.</text>
</comment>
<feature type="binding site" evidence="16">
    <location>
        <position position="210"/>
    </location>
    <ligand>
        <name>L-homoserine</name>
        <dbReference type="ChEBI" id="CHEBI:57476"/>
    </ligand>
</feature>
<dbReference type="InterPro" id="IPR011147">
    <property type="entry name" value="Bifunc_Aspkin/hSer_DH"/>
</dbReference>
<evidence type="ECO:0000256" key="9">
    <source>
        <dbReference type="ARBA" id="ARBA00022857"/>
    </source>
</evidence>
<evidence type="ECO:0000313" key="20">
    <source>
        <dbReference type="Proteomes" id="UP000186601"/>
    </source>
</evidence>
<comment type="pathway">
    <text evidence="3">Amino-acid biosynthesis; L-methionine biosynthesis via de novo pathway; L-homoserine from L-aspartate: step 3/3.</text>
</comment>
<feature type="domain" description="Aspartate/homoserine dehydrogenase NAD-binding" evidence="18">
    <location>
        <begin position="16"/>
        <end position="143"/>
    </location>
</feature>
<evidence type="ECO:0000256" key="3">
    <source>
        <dbReference type="ARBA" id="ARBA00005062"/>
    </source>
</evidence>
<dbReference type="PANTHER" id="PTHR43070:SF5">
    <property type="entry name" value="HOMOSERINE DEHYDROGENASE"/>
    <property type="match status" value="1"/>
</dbReference>
<dbReference type="UniPathway" id="UPA00050">
    <property type="reaction ID" value="UER00063"/>
</dbReference>
<comment type="pathway">
    <text evidence="2">Amino-acid biosynthesis; L-threonine biosynthesis; L-threonine from L-aspartate: step 3/5.</text>
</comment>
<evidence type="ECO:0000256" key="10">
    <source>
        <dbReference type="ARBA" id="ARBA00023002"/>
    </source>
</evidence>
<evidence type="ECO:0000256" key="5">
    <source>
        <dbReference type="ARBA" id="ARBA00013213"/>
    </source>
</evidence>
<keyword evidence="10 14" id="KW-0560">Oxidoreductase</keyword>
<organism evidence="19 20">
    <name type="scientific">Hermanssonia centrifuga</name>
    <dbReference type="NCBI Taxonomy" id="98765"/>
    <lineage>
        <taxon>Eukaryota</taxon>
        <taxon>Fungi</taxon>
        <taxon>Dikarya</taxon>
        <taxon>Basidiomycota</taxon>
        <taxon>Agaricomycotina</taxon>
        <taxon>Agaricomycetes</taxon>
        <taxon>Polyporales</taxon>
        <taxon>Meruliaceae</taxon>
        <taxon>Hermanssonia</taxon>
    </lineage>
</organism>
<dbReference type="Gene3D" id="3.40.50.720">
    <property type="entry name" value="NAD(P)-binding Rossmann-like Domain"/>
    <property type="match status" value="1"/>
</dbReference>
<evidence type="ECO:0000259" key="17">
    <source>
        <dbReference type="Pfam" id="PF00742"/>
    </source>
</evidence>
<feature type="active site" description="Proton donor" evidence="15">
    <location>
        <position position="225"/>
    </location>
</feature>
<gene>
    <name evidence="19" type="ORF">PHLCEN_2v2099</name>
</gene>
<dbReference type="GO" id="GO:0004412">
    <property type="term" value="F:homoserine dehydrogenase activity"/>
    <property type="evidence" value="ECO:0007669"/>
    <property type="project" value="UniProtKB-EC"/>
</dbReference>
<proteinExistence type="inferred from homology"/>
<evidence type="ECO:0000256" key="4">
    <source>
        <dbReference type="ARBA" id="ARBA00006753"/>
    </source>
</evidence>
<dbReference type="EMBL" id="MLYV02000195">
    <property type="protein sequence ID" value="PSS32143.1"/>
    <property type="molecule type" value="Genomic_DNA"/>
</dbReference>
<evidence type="ECO:0000313" key="19">
    <source>
        <dbReference type="EMBL" id="PSS32143.1"/>
    </source>
</evidence>
<dbReference type="Gene3D" id="3.30.360.10">
    <property type="entry name" value="Dihydrodipicolinate Reductase, domain 2"/>
    <property type="match status" value="1"/>
</dbReference>
<reference evidence="19 20" key="1">
    <citation type="submission" date="2018-02" db="EMBL/GenBank/DDBJ databases">
        <title>Genome sequence of the basidiomycete white-rot fungus Phlebia centrifuga.</title>
        <authorList>
            <person name="Granchi Z."/>
            <person name="Peng M."/>
            <person name="de Vries R.P."/>
            <person name="Hilden K."/>
            <person name="Makela M.R."/>
            <person name="Grigoriev I."/>
            <person name="Riley R."/>
        </authorList>
    </citation>
    <scope>NUCLEOTIDE SEQUENCE [LARGE SCALE GENOMIC DNA]</scope>
    <source>
        <strain evidence="19 20">FBCC195</strain>
    </source>
</reference>
<dbReference type="GO" id="GO:0009090">
    <property type="term" value="P:homoserine biosynthetic process"/>
    <property type="evidence" value="ECO:0007669"/>
    <property type="project" value="TreeGrafter"/>
</dbReference>